<reference evidence="2" key="1">
    <citation type="submission" date="2019-03" db="EMBL/GenBank/DDBJ databases">
        <title>WGS assembly of Setaria viridis.</title>
        <authorList>
            <person name="Huang P."/>
            <person name="Jenkins J."/>
            <person name="Grimwood J."/>
            <person name="Barry K."/>
            <person name="Healey A."/>
            <person name="Mamidi S."/>
            <person name="Sreedasyam A."/>
            <person name="Shu S."/>
            <person name="Feldman M."/>
            <person name="Wu J."/>
            <person name="Yu Y."/>
            <person name="Chen C."/>
            <person name="Johnson J."/>
            <person name="Rokhsar D."/>
            <person name="Baxter I."/>
            <person name="Schmutz J."/>
            <person name="Brutnell T."/>
            <person name="Kellogg E."/>
        </authorList>
    </citation>
    <scope>NUCLEOTIDE SEQUENCE [LARGE SCALE GENOMIC DNA]</scope>
</reference>
<dbReference type="Gramene" id="TKW19673">
    <property type="protein sequence ID" value="TKW19673"/>
    <property type="gene ID" value="SEVIR_4G035801v2"/>
</dbReference>
<dbReference type="AlphaFoldDB" id="A0A4U6UXY9"/>
<keyword evidence="3" id="KW-1185">Reference proteome</keyword>
<feature type="chain" id="PRO_5020933863" description="Secreted protein" evidence="1">
    <location>
        <begin position="16"/>
        <end position="94"/>
    </location>
</feature>
<proteinExistence type="predicted"/>
<protein>
    <recommendedName>
        <fullName evidence="4">Secreted protein</fullName>
    </recommendedName>
</protein>
<name>A0A4U6UXY9_SETVI</name>
<feature type="signal peptide" evidence="1">
    <location>
        <begin position="1"/>
        <end position="15"/>
    </location>
</feature>
<keyword evidence="1" id="KW-0732">Signal</keyword>
<evidence type="ECO:0000313" key="2">
    <source>
        <dbReference type="EMBL" id="TKW19673.1"/>
    </source>
</evidence>
<gene>
    <name evidence="2" type="ORF">SEVIR_4G035801v2</name>
</gene>
<dbReference type="EMBL" id="CM016555">
    <property type="protein sequence ID" value="TKW19673.1"/>
    <property type="molecule type" value="Genomic_DNA"/>
</dbReference>
<accession>A0A4U6UXY9</accession>
<evidence type="ECO:0000313" key="3">
    <source>
        <dbReference type="Proteomes" id="UP000298652"/>
    </source>
</evidence>
<sequence>MLRLLLFLAEGLAKAVVERAAGGIGVVGRELGPFHGGAGSWTREGRWWSGDGAAAARAGNVQHVVIVVSRCRFQVLAISVWIGIFRSWREEFRL</sequence>
<evidence type="ECO:0000256" key="1">
    <source>
        <dbReference type="SAM" id="SignalP"/>
    </source>
</evidence>
<organism evidence="2 3">
    <name type="scientific">Setaria viridis</name>
    <name type="common">Green bristlegrass</name>
    <name type="synonym">Setaria italica subsp. viridis</name>
    <dbReference type="NCBI Taxonomy" id="4556"/>
    <lineage>
        <taxon>Eukaryota</taxon>
        <taxon>Viridiplantae</taxon>
        <taxon>Streptophyta</taxon>
        <taxon>Embryophyta</taxon>
        <taxon>Tracheophyta</taxon>
        <taxon>Spermatophyta</taxon>
        <taxon>Magnoliopsida</taxon>
        <taxon>Liliopsida</taxon>
        <taxon>Poales</taxon>
        <taxon>Poaceae</taxon>
        <taxon>PACMAD clade</taxon>
        <taxon>Panicoideae</taxon>
        <taxon>Panicodae</taxon>
        <taxon>Paniceae</taxon>
        <taxon>Cenchrinae</taxon>
        <taxon>Setaria</taxon>
    </lineage>
</organism>
<evidence type="ECO:0008006" key="4">
    <source>
        <dbReference type="Google" id="ProtNLM"/>
    </source>
</evidence>
<dbReference type="Proteomes" id="UP000298652">
    <property type="component" value="Chromosome 4"/>
</dbReference>